<feature type="region of interest" description="Disordered" evidence="1">
    <location>
        <begin position="148"/>
        <end position="172"/>
    </location>
</feature>
<organism evidence="2 3">
    <name type="scientific">Streptomyces sanglieri</name>
    <dbReference type="NCBI Taxonomy" id="193460"/>
    <lineage>
        <taxon>Bacteria</taxon>
        <taxon>Bacillati</taxon>
        <taxon>Actinomycetota</taxon>
        <taxon>Actinomycetes</taxon>
        <taxon>Kitasatosporales</taxon>
        <taxon>Streptomycetaceae</taxon>
        <taxon>Streptomyces</taxon>
    </lineage>
</organism>
<dbReference type="Proteomes" id="UP001596915">
    <property type="component" value="Unassembled WGS sequence"/>
</dbReference>
<reference evidence="3" key="1">
    <citation type="journal article" date="2019" name="Int. J. Syst. Evol. Microbiol.">
        <title>The Global Catalogue of Microorganisms (GCM) 10K type strain sequencing project: providing services to taxonomists for standard genome sequencing and annotation.</title>
        <authorList>
            <consortium name="The Broad Institute Genomics Platform"/>
            <consortium name="The Broad Institute Genome Sequencing Center for Infectious Disease"/>
            <person name="Wu L."/>
            <person name="Ma J."/>
        </authorList>
    </citation>
    <scope>NUCLEOTIDE SEQUENCE [LARGE SCALE GENOMIC DNA]</scope>
    <source>
        <strain evidence="3">JCM 12607</strain>
    </source>
</reference>
<dbReference type="EMBL" id="JBHTGL010000008">
    <property type="protein sequence ID" value="MFD0623005.1"/>
    <property type="molecule type" value="Genomic_DNA"/>
</dbReference>
<gene>
    <name evidence="2" type="ORF">ACFQ2K_09480</name>
</gene>
<protein>
    <submittedName>
        <fullName evidence="2">IS5/IS1182 family transposase</fullName>
    </submittedName>
</protein>
<evidence type="ECO:0000313" key="2">
    <source>
        <dbReference type="EMBL" id="MFD0623005.1"/>
    </source>
</evidence>
<accession>A0ABW2WNF3</accession>
<dbReference type="PANTHER" id="PTHR30007">
    <property type="entry name" value="PHP DOMAIN PROTEIN"/>
    <property type="match status" value="1"/>
</dbReference>
<name>A0ABW2WNF3_9ACTN</name>
<evidence type="ECO:0000313" key="3">
    <source>
        <dbReference type="Proteomes" id="UP001596915"/>
    </source>
</evidence>
<dbReference type="PANTHER" id="PTHR30007:SF0">
    <property type="entry name" value="TRANSPOSASE"/>
    <property type="match status" value="1"/>
</dbReference>
<proteinExistence type="predicted"/>
<comment type="caution">
    <text evidence="2">The sequence shown here is derived from an EMBL/GenBank/DDBJ whole genome shotgun (WGS) entry which is preliminary data.</text>
</comment>
<keyword evidence="3" id="KW-1185">Reference proteome</keyword>
<feature type="compositionally biased region" description="Low complexity" evidence="1">
    <location>
        <begin position="153"/>
        <end position="170"/>
    </location>
</feature>
<evidence type="ECO:0000256" key="1">
    <source>
        <dbReference type="SAM" id="MobiDB-lite"/>
    </source>
</evidence>
<sequence>MRENVIARLHRSRAGCRGTTFPRPAARPRGEYYFCKWRDDGTDQTVHDLLCWKVREKRGRLADPSLVVLDTQSLHAAAGVPAGTTGRDAAKNGPGRNRGLAVDVLGLVIALVLLAASVHDNTFGAALLDKVAAGAVAVAVPRPWWTKGSRRPSWTTGSSWASTSKPSSATRLKRVRAQHKQWIVEQTSGILMLHRRPVRDYEHRPASAESRVYRATSDRMSKMLTGSSTPALSPALAFPLSKPLPCPPFPRPSALPRLSRRQGHSATWTQSALGNGIISQRVEGTPLPHAAVSVSVGLFAVGRGGGTGESWGSW</sequence>